<evidence type="ECO:0000313" key="1">
    <source>
        <dbReference type="EMBL" id="CEM40418.1"/>
    </source>
</evidence>
<reference evidence="1" key="1">
    <citation type="submission" date="2014-11" db="EMBL/GenBank/DDBJ databases">
        <authorList>
            <person name="Otto D Thomas"/>
            <person name="Naeem Raeece"/>
        </authorList>
    </citation>
    <scope>NUCLEOTIDE SEQUENCE</scope>
</reference>
<proteinExistence type="predicted"/>
<sequence length="87" mass="9327">MSVDFRIPSVIEIRSVSLHNSWKLITTIWARSGKDRGCRCFRGPLGSLGIAPPLRSTGIDGSFGGASCLCTSIYVEPDGMLVGVSLR</sequence>
<gene>
    <name evidence="1" type="ORF">Cvel_25296</name>
</gene>
<accession>A0A0G4H9F7</accession>
<dbReference type="VEuPathDB" id="CryptoDB:Cvel_25296"/>
<dbReference type="EMBL" id="CDMZ01002033">
    <property type="protein sequence ID" value="CEM40418.1"/>
    <property type="molecule type" value="Genomic_DNA"/>
</dbReference>
<dbReference type="AlphaFoldDB" id="A0A0G4H9F7"/>
<name>A0A0G4H9F7_9ALVE</name>
<organism evidence="1">
    <name type="scientific">Chromera velia CCMP2878</name>
    <dbReference type="NCBI Taxonomy" id="1169474"/>
    <lineage>
        <taxon>Eukaryota</taxon>
        <taxon>Sar</taxon>
        <taxon>Alveolata</taxon>
        <taxon>Colpodellida</taxon>
        <taxon>Chromeraceae</taxon>
        <taxon>Chromera</taxon>
    </lineage>
</organism>
<protein>
    <submittedName>
        <fullName evidence="1">Uncharacterized protein</fullName>
    </submittedName>
</protein>